<evidence type="ECO:0000256" key="2">
    <source>
        <dbReference type="ARBA" id="ARBA00006739"/>
    </source>
</evidence>
<dbReference type="InterPro" id="IPR001173">
    <property type="entry name" value="Glyco_trans_2-like"/>
</dbReference>
<gene>
    <name evidence="10" type="ORF">HPLM_LOCUS15039</name>
</gene>
<evidence type="ECO:0000256" key="1">
    <source>
        <dbReference type="ARBA" id="ARBA00004922"/>
    </source>
</evidence>
<dbReference type="EMBL" id="UZAF01018807">
    <property type="protein sequence ID" value="VDO55167.1"/>
    <property type="molecule type" value="Genomic_DNA"/>
</dbReference>
<evidence type="ECO:0000256" key="6">
    <source>
        <dbReference type="ARBA" id="ARBA00077352"/>
    </source>
</evidence>
<evidence type="ECO:0000313" key="11">
    <source>
        <dbReference type="Proteomes" id="UP000268014"/>
    </source>
</evidence>
<dbReference type="PANTHER" id="PTHR16779">
    <property type="entry name" value="BETA-1,4-MANNOSYLTRANSFERASE EGH"/>
    <property type="match status" value="1"/>
</dbReference>
<dbReference type="STRING" id="6290.A0A158QQI2"/>
<name>A0A158QQI2_HAEPC</name>
<reference evidence="12" key="1">
    <citation type="submission" date="2016-04" db="UniProtKB">
        <authorList>
            <consortium name="WormBaseParasite"/>
        </authorList>
    </citation>
    <scope>IDENTIFICATION</scope>
</reference>
<dbReference type="Proteomes" id="UP000268014">
    <property type="component" value="Unassembled WGS sequence"/>
</dbReference>
<evidence type="ECO:0000259" key="9">
    <source>
        <dbReference type="Pfam" id="PF13632"/>
    </source>
</evidence>
<accession>A0A158QQI2</accession>
<feature type="transmembrane region" description="Helical" evidence="8">
    <location>
        <begin position="49"/>
        <end position="75"/>
    </location>
</feature>
<evidence type="ECO:0000313" key="12">
    <source>
        <dbReference type="WBParaSite" id="HPLM_0001504701-mRNA-1"/>
    </source>
</evidence>
<dbReference type="OMA" id="CIENIAV"/>
<dbReference type="InterPro" id="IPR027389">
    <property type="entry name" value="B_mannosylTrfase_Bre-3/Egh"/>
</dbReference>
<evidence type="ECO:0000256" key="4">
    <source>
        <dbReference type="ARBA" id="ARBA00022679"/>
    </source>
</evidence>
<dbReference type="Pfam" id="PF13632">
    <property type="entry name" value="Glyco_trans_2_3"/>
    <property type="match status" value="1"/>
</dbReference>
<keyword evidence="7" id="KW-0978">Insecticide resistance</keyword>
<dbReference type="GO" id="GO:0005737">
    <property type="term" value="C:cytoplasm"/>
    <property type="evidence" value="ECO:0007669"/>
    <property type="project" value="TreeGrafter"/>
</dbReference>
<sequence length="468" mass="52527">MNCETKHALHCAALLGWILGFAYFCGVFTEPHSTVTLSPFESYGYTWTTFLYLLRFTALLVLPQCLCNLLGLVLFNAFREKVPLKAAPLLSPFVCFRVVTKGHFPLLVKENIATNMKTCYDAGMENFIFEVVTDKAIHLPPQPRVREVVVPTSYRTKSGAKFKARALQYCLEDDVNILQDNDWIVHLDEETLLTTNAICGILNFCEDGRHQFGQGVITYASGEIVNWLTTLSDSFRVADDMGKLRLQFKLFHKPLFGWKGSFVVTQVAAERNVSYDHGMEGSIAEDCFFSMIAMKHGYTFDFIEGRCMFSILNSIHDVGFSAAAETLATGNSTNSPLTPDCMSFLLISNGMNQRLSLALLALSLYAWATMPLTSLQVFLCPLFPLPRCLPFDFALSFVGAVNLYMYIFGVVKSFSHKYRNSAFRLMVYLLGALMTIPFNVIIENAAVLVGMCGRKDQFYIVNKDIQTV</sequence>
<dbReference type="OrthoDB" id="3971593at2759"/>
<evidence type="ECO:0000256" key="7">
    <source>
        <dbReference type="ARBA" id="ARBA00084120"/>
    </source>
</evidence>
<dbReference type="WBParaSite" id="HPLM_0001504701-mRNA-1">
    <property type="protein sequence ID" value="HPLM_0001504701-mRNA-1"/>
    <property type="gene ID" value="HPLM_0001504701"/>
</dbReference>
<organism evidence="12">
    <name type="scientific">Haemonchus placei</name>
    <name type="common">Barber's pole worm</name>
    <dbReference type="NCBI Taxonomy" id="6290"/>
    <lineage>
        <taxon>Eukaryota</taxon>
        <taxon>Metazoa</taxon>
        <taxon>Ecdysozoa</taxon>
        <taxon>Nematoda</taxon>
        <taxon>Chromadorea</taxon>
        <taxon>Rhabditida</taxon>
        <taxon>Rhabditina</taxon>
        <taxon>Rhabditomorpha</taxon>
        <taxon>Strongyloidea</taxon>
        <taxon>Trichostrongylidae</taxon>
        <taxon>Haemonchus</taxon>
    </lineage>
</organism>
<feature type="transmembrane region" description="Helical" evidence="8">
    <location>
        <begin position="357"/>
        <end position="379"/>
    </location>
</feature>
<dbReference type="GO" id="GO:0019187">
    <property type="term" value="F:beta-1,4-mannosyltransferase activity"/>
    <property type="evidence" value="ECO:0007669"/>
    <property type="project" value="InterPro"/>
</dbReference>
<evidence type="ECO:0000256" key="8">
    <source>
        <dbReference type="SAM" id="Phobius"/>
    </source>
</evidence>
<dbReference type="PANTHER" id="PTHR16779:SF1">
    <property type="entry name" value="BETA-1,4-MANNOSYLTRANSFERASE EGH"/>
    <property type="match status" value="1"/>
</dbReference>
<dbReference type="AlphaFoldDB" id="A0A158QQI2"/>
<keyword evidence="8" id="KW-0812">Transmembrane</keyword>
<evidence type="ECO:0000313" key="10">
    <source>
        <dbReference type="EMBL" id="VDO55167.1"/>
    </source>
</evidence>
<reference evidence="10 11" key="2">
    <citation type="submission" date="2018-11" db="EMBL/GenBank/DDBJ databases">
        <authorList>
            <consortium name="Pathogen Informatics"/>
        </authorList>
    </citation>
    <scope>NUCLEOTIDE SEQUENCE [LARGE SCALE GENOMIC DNA]</scope>
    <source>
        <strain evidence="10 11">MHpl1</strain>
    </source>
</reference>
<keyword evidence="4" id="KW-0808">Transferase</keyword>
<keyword evidence="8" id="KW-0472">Membrane</keyword>
<proteinExistence type="inferred from homology"/>
<comment type="similarity">
    <text evidence="2">Belongs to the glycosyltransferase 2 family.</text>
</comment>
<evidence type="ECO:0000256" key="3">
    <source>
        <dbReference type="ARBA" id="ARBA00022676"/>
    </source>
</evidence>
<feature type="transmembrane region" description="Helical" evidence="8">
    <location>
        <begin position="423"/>
        <end position="442"/>
    </location>
</feature>
<keyword evidence="11" id="KW-1185">Reference proteome</keyword>
<protein>
    <recommendedName>
        <fullName evidence="5">Beta-1,4-mannosyltransferase bre-3</fullName>
    </recommendedName>
    <alternativeName>
        <fullName evidence="6">Bacillus thuringiensis toxin-resistant protein 3</fullName>
    </alternativeName>
</protein>
<evidence type="ECO:0000256" key="5">
    <source>
        <dbReference type="ARBA" id="ARBA00071758"/>
    </source>
</evidence>
<feature type="transmembrane region" description="Helical" evidence="8">
    <location>
        <begin position="7"/>
        <end position="29"/>
    </location>
</feature>
<feature type="domain" description="Glycosyltransferase 2-like" evidence="9">
    <location>
        <begin position="183"/>
        <end position="407"/>
    </location>
</feature>
<feature type="transmembrane region" description="Helical" evidence="8">
    <location>
        <begin position="391"/>
        <end position="411"/>
    </location>
</feature>
<keyword evidence="3" id="KW-0328">Glycosyltransferase</keyword>
<dbReference type="FunFam" id="3.90.550.10:FF:000175">
    <property type="entry name" value="Beta-1,4-mannosyltransferase bre-3"/>
    <property type="match status" value="1"/>
</dbReference>
<comment type="pathway">
    <text evidence="1">Protein modification; protein glycosylation.</text>
</comment>
<keyword evidence="8" id="KW-1133">Transmembrane helix</keyword>